<reference evidence="1" key="1">
    <citation type="journal article" date="2021" name="Proc. Natl. Acad. Sci. U.S.A.">
        <title>A Catalog of Tens of Thousands of Viruses from Human Metagenomes Reveals Hidden Associations with Chronic Diseases.</title>
        <authorList>
            <person name="Tisza M.J."/>
            <person name="Buck C.B."/>
        </authorList>
    </citation>
    <scope>NUCLEOTIDE SEQUENCE</scope>
    <source>
        <strain evidence="1">CtRon5</strain>
    </source>
</reference>
<protein>
    <submittedName>
        <fullName evidence="1">Triphosphate Pyrophosphohydrolase</fullName>
    </submittedName>
</protein>
<organism evidence="1">
    <name type="scientific">Siphoviridae sp. ctRon5</name>
    <dbReference type="NCBI Taxonomy" id="2825505"/>
    <lineage>
        <taxon>Viruses</taxon>
        <taxon>Duplodnaviria</taxon>
        <taxon>Heunggongvirae</taxon>
        <taxon>Uroviricota</taxon>
        <taxon>Caudoviricetes</taxon>
    </lineage>
</organism>
<accession>A0A8S5U0C2</accession>
<proteinExistence type="predicted"/>
<evidence type="ECO:0000313" key="1">
    <source>
        <dbReference type="EMBL" id="DAF87901.1"/>
    </source>
</evidence>
<sequence length="53" mass="5873">MSSTEETENTAISDEALDKEIADVLIAISVISRQLARKITVRHMSKEAKANEK</sequence>
<dbReference type="EMBL" id="BK015971">
    <property type="protein sequence ID" value="DAF87901.1"/>
    <property type="molecule type" value="Genomic_DNA"/>
</dbReference>
<name>A0A8S5U0C2_9CAUD</name>